<feature type="domain" description="Carbohydrate kinase PfkB" evidence="7">
    <location>
        <begin position="23"/>
        <end position="298"/>
    </location>
</feature>
<dbReference type="EMBL" id="CP021235">
    <property type="protein sequence ID" value="ARS35287.1"/>
    <property type="molecule type" value="Genomic_DNA"/>
</dbReference>
<dbReference type="PANTHER" id="PTHR46566:SF2">
    <property type="entry name" value="ATP-DEPENDENT 6-PHOSPHOFRUCTOKINASE ISOZYME 2"/>
    <property type="match status" value="1"/>
</dbReference>
<evidence type="ECO:0000259" key="7">
    <source>
        <dbReference type="Pfam" id="PF00294"/>
    </source>
</evidence>
<reference evidence="9" key="1">
    <citation type="submission" date="2017-05" db="EMBL/GenBank/DDBJ databases">
        <authorList>
            <person name="Ray J."/>
            <person name="Price M."/>
            <person name="Deutschbauer A."/>
        </authorList>
    </citation>
    <scope>NUCLEOTIDE SEQUENCE [LARGE SCALE GENOMIC DNA]</scope>
    <source>
        <strain evidence="9">DSM 19842</strain>
    </source>
</reference>
<gene>
    <name evidence="8" type="ORF">CA264_07445</name>
</gene>
<keyword evidence="2 6" id="KW-0808">Transferase</keyword>
<evidence type="ECO:0000256" key="4">
    <source>
        <dbReference type="ARBA" id="ARBA00022777"/>
    </source>
</evidence>
<dbReference type="STRING" id="709015.GCA_000472485_01494"/>
<dbReference type="InterPro" id="IPR002173">
    <property type="entry name" value="Carboh/pur_kinase_PfkB_CS"/>
</dbReference>
<keyword evidence="4 8" id="KW-0418">Kinase</keyword>
<dbReference type="GO" id="GO:0005524">
    <property type="term" value="F:ATP binding"/>
    <property type="evidence" value="ECO:0007669"/>
    <property type="project" value="UniProtKB-KW"/>
</dbReference>
<evidence type="ECO:0000256" key="5">
    <source>
        <dbReference type="ARBA" id="ARBA00022840"/>
    </source>
</evidence>
<evidence type="ECO:0000256" key="1">
    <source>
        <dbReference type="ARBA" id="ARBA00010688"/>
    </source>
</evidence>
<dbReference type="FunFam" id="3.40.1190.20:FF:000001">
    <property type="entry name" value="Phosphofructokinase"/>
    <property type="match status" value="1"/>
</dbReference>
<dbReference type="PIRSF" id="PIRSF000535">
    <property type="entry name" value="1PFK/6PFK/LacC"/>
    <property type="match status" value="1"/>
</dbReference>
<comment type="similarity">
    <text evidence="1">Belongs to the carbohydrate kinase PfkB family.</text>
</comment>
<dbReference type="Proteomes" id="UP000266292">
    <property type="component" value="Chromosome"/>
</dbReference>
<dbReference type="Gene3D" id="3.40.1190.20">
    <property type="match status" value="1"/>
</dbReference>
<dbReference type="NCBIfam" id="TIGR03168">
    <property type="entry name" value="1-PFK"/>
    <property type="match status" value="1"/>
</dbReference>
<dbReference type="GO" id="GO:0005829">
    <property type="term" value="C:cytosol"/>
    <property type="evidence" value="ECO:0007669"/>
    <property type="project" value="TreeGrafter"/>
</dbReference>
<proteinExistence type="inferred from homology"/>
<evidence type="ECO:0000313" key="8">
    <source>
        <dbReference type="EMBL" id="ARS35287.1"/>
    </source>
</evidence>
<keyword evidence="3" id="KW-0547">Nucleotide-binding</keyword>
<dbReference type="CDD" id="cd01164">
    <property type="entry name" value="FruK_PfkB_like"/>
    <property type="match status" value="1"/>
</dbReference>
<dbReference type="PROSITE" id="PS00583">
    <property type="entry name" value="PFKB_KINASES_1"/>
    <property type="match status" value="1"/>
</dbReference>
<evidence type="ECO:0000313" key="9">
    <source>
        <dbReference type="Proteomes" id="UP000266292"/>
    </source>
</evidence>
<dbReference type="RefSeq" id="WP_025605972.1">
    <property type="nucleotide sequence ID" value="NZ_CP021235.1"/>
</dbReference>
<dbReference type="InterPro" id="IPR011611">
    <property type="entry name" value="PfkB_dom"/>
</dbReference>
<evidence type="ECO:0000256" key="6">
    <source>
        <dbReference type="PIRNR" id="PIRNR000535"/>
    </source>
</evidence>
<dbReference type="GO" id="GO:0003872">
    <property type="term" value="F:6-phosphofructokinase activity"/>
    <property type="evidence" value="ECO:0007669"/>
    <property type="project" value="TreeGrafter"/>
</dbReference>
<dbReference type="OrthoDB" id="9801219at2"/>
<dbReference type="InterPro" id="IPR029056">
    <property type="entry name" value="Ribokinase-like"/>
</dbReference>
<protein>
    <submittedName>
        <fullName evidence="8">Phosphofructokinase</fullName>
    </submittedName>
</protein>
<name>A0A1X9YQZ2_9BACT</name>
<dbReference type="PANTHER" id="PTHR46566">
    <property type="entry name" value="1-PHOSPHOFRUCTOKINASE-RELATED"/>
    <property type="match status" value="1"/>
</dbReference>
<sequence>MSDVITITINPALDKSTCVAQVLPEKKLRCDEPQYEPGGGGINVSRALKKLGGSSCAWVLVGGPSGERLCTLLQEEQVNYWPVHTKNWTRENLMVMEENSGNQYRFGMPGPVTFEEEWRQCLTKLAQMPAHKLPKYVVASGSLTPGVPDDFYSQLAAIANERGFRLLVDTSGEALLKAAGEGVYLLKPNLGELAALAGKEKISAMEQEEIARQVLQAGKCQVLVVSLGPRGAMLASKESGISYVVPPTVPQQSAVGAGDSMVAGMVLSLMKGCSLEEVVRYGVAAGTAATMTPGSELCRLEDTEQIYQWLQEHKVQV</sequence>
<evidence type="ECO:0000256" key="3">
    <source>
        <dbReference type="ARBA" id="ARBA00022741"/>
    </source>
</evidence>
<dbReference type="KEGG" id="pact:CA264_07445"/>
<evidence type="ECO:0000256" key="2">
    <source>
        <dbReference type="ARBA" id="ARBA00022679"/>
    </source>
</evidence>
<keyword evidence="5" id="KW-0067">ATP-binding</keyword>
<dbReference type="SUPFAM" id="SSF53613">
    <property type="entry name" value="Ribokinase-like"/>
    <property type="match status" value="1"/>
</dbReference>
<accession>A0A1X9YQZ2</accession>
<organism evidence="8 9">
    <name type="scientific">Pontibacter actiniarum</name>
    <dbReference type="NCBI Taxonomy" id="323450"/>
    <lineage>
        <taxon>Bacteria</taxon>
        <taxon>Pseudomonadati</taxon>
        <taxon>Bacteroidota</taxon>
        <taxon>Cytophagia</taxon>
        <taxon>Cytophagales</taxon>
        <taxon>Hymenobacteraceae</taxon>
        <taxon>Pontibacter</taxon>
    </lineage>
</organism>
<dbReference type="InterPro" id="IPR017583">
    <property type="entry name" value="Tagatose/fructose_Pkinase"/>
</dbReference>
<keyword evidence="9" id="KW-1185">Reference proteome</keyword>
<dbReference type="Pfam" id="PF00294">
    <property type="entry name" value="PfkB"/>
    <property type="match status" value="1"/>
</dbReference>
<dbReference type="AlphaFoldDB" id="A0A1X9YQZ2"/>